<accession>A0A4Q9M6J2</accession>
<dbReference type="EMBL" id="ML143584">
    <property type="protein sequence ID" value="TBU21698.1"/>
    <property type="molecule type" value="Genomic_DNA"/>
</dbReference>
<reference evidence="1" key="1">
    <citation type="submission" date="2019-01" db="EMBL/GenBank/DDBJ databases">
        <title>Draft genome sequences of three monokaryotic isolates of the white-rot basidiomycete fungus Dichomitus squalens.</title>
        <authorList>
            <consortium name="DOE Joint Genome Institute"/>
            <person name="Lopez S.C."/>
            <person name="Andreopoulos B."/>
            <person name="Pangilinan J."/>
            <person name="Lipzen A."/>
            <person name="Riley R."/>
            <person name="Ahrendt S."/>
            <person name="Ng V."/>
            <person name="Barry K."/>
            <person name="Daum C."/>
            <person name="Grigoriev I.V."/>
            <person name="Hilden K.S."/>
            <person name="Makela M.R."/>
            <person name="de Vries R.P."/>
        </authorList>
    </citation>
    <scope>NUCLEOTIDE SEQUENCE [LARGE SCALE GENOMIC DNA]</scope>
    <source>
        <strain evidence="1">OM18370.1</strain>
    </source>
</reference>
<proteinExistence type="predicted"/>
<protein>
    <submittedName>
        <fullName evidence="1">Uncharacterized protein</fullName>
    </submittedName>
</protein>
<organism evidence="1">
    <name type="scientific">Dichomitus squalens</name>
    <dbReference type="NCBI Taxonomy" id="114155"/>
    <lineage>
        <taxon>Eukaryota</taxon>
        <taxon>Fungi</taxon>
        <taxon>Dikarya</taxon>
        <taxon>Basidiomycota</taxon>
        <taxon>Agaricomycotina</taxon>
        <taxon>Agaricomycetes</taxon>
        <taxon>Polyporales</taxon>
        <taxon>Polyporaceae</taxon>
        <taxon>Dichomitus</taxon>
    </lineage>
</organism>
<dbReference type="AlphaFoldDB" id="A0A4Q9M6J2"/>
<sequence length="160" mass="17655">MSSLITLPMLRARRFDGPYQLVDVDEFEFGEHETFGWLANTILAYLVTSGWLPASSTPTPRRIYALPAEALPKDLAKMSSCKRMEAVADIAAPGYLESEGIPCLMNSKVSVGSRDRSLVFVYIDNAAPASVPGEEHLVDKGESIVQFFASHPERFDFHSS</sequence>
<dbReference type="Proteomes" id="UP000292957">
    <property type="component" value="Unassembled WGS sequence"/>
</dbReference>
<gene>
    <name evidence="1" type="ORF">BD311DRAFT_771754</name>
</gene>
<name>A0A4Q9M6J2_9APHY</name>
<feature type="non-terminal residue" evidence="1">
    <location>
        <position position="1"/>
    </location>
</feature>
<evidence type="ECO:0000313" key="1">
    <source>
        <dbReference type="EMBL" id="TBU21698.1"/>
    </source>
</evidence>